<dbReference type="GO" id="GO:0006612">
    <property type="term" value="P:protein targeting to membrane"/>
    <property type="evidence" value="ECO:0007669"/>
    <property type="project" value="UniProtKB-UniRule"/>
</dbReference>
<reference evidence="8 9" key="1">
    <citation type="submission" date="2023-11" db="EMBL/GenBank/DDBJ databases">
        <title>Dfirmibasis_genome.</title>
        <authorList>
            <person name="Edelbroek B."/>
            <person name="Kjellin J."/>
            <person name="Jerlstrom-Hultqvist J."/>
            <person name="Soderbom F."/>
        </authorList>
    </citation>
    <scope>NUCLEOTIDE SEQUENCE [LARGE SCALE GENOMIC DNA]</scope>
    <source>
        <strain evidence="8 9">TNS-C-14</strain>
    </source>
</reference>
<evidence type="ECO:0000259" key="7">
    <source>
        <dbReference type="Pfam" id="PF20652"/>
    </source>
</evidence>
<keyword evidence="3 4" id="KW-0653">Protein transport</keyword>
<evidence type="ECO:0000313" key="9">
    <source>
        <dbReference type="Proteomes" id="UP001344447"/>
    </source>
</evidence>
<keyword evidence="9" id="KW-1185">Reference proteome</keyword>
<dbReference type="InterPro" id="IPR039682">
    <property type="entry name" value="Sec8/EXOC4"/>
</dbReference>
<organism evidence="8 9">
    <name type="scientific">Dictyostelium firmibasis</name>
    <dbReference type="NCBI Taxonomy" id="79012"/>
    <lineage>
        <taxon>Eukaryota</taxon>
        <taxon>Amoebozoa</taxon>
        <taxon>Evosea</taxon>
        <taxon>Eumycetozoa</taxon>
        <taxon>Dictyostelia</taxon>
        <taxon>Dictyosteliales</taxon>
        <taxon>Dictyosteliaceae</taxon>
        <taxon>Dictyostelium</taxon>
    </lineage>
</organism>
<evidence type="ECO:0000256" key="3">
    <source>
        <dbReference type="ARBA" id="ARBA00022927"/>
    </source>
</evidence>
<gene>
    <name evidence="8" type="ORF">RB653_000991</name>
</gene>
<feature type="compositionally biased region" description="Low complexity" evidence="5">
    <location>
        <begin position="906"/>
        <end position="925"/>
    </location>
</feature>
<name>A0AAN7TW72_9MYCE</name>
<evidence type="ECO:0000259" key="6">
    <source>
        <dbReference type="Pfam" id="PF04048"/>
    </source>
</evidence>
<comment type="similarity">
    <text evidence="4">Belongs to the SEC8 family.</text>
</comment>
<sequence>MDDNEEKKLDENKISKVLSSIPEQYHKTSFQARRTALDYMRSSNRKELLNQIGDWLDEVNVETDNIVDVYFQGFNKSIHNYSRILEFMGSSHVNALSMSKEVEEINKLINFNGMGIDRLWKRNLEYYYMIEILEKMEELKKVPDLLNKYIKGNHFVHAANILVNSIAALNERDLVNVNALLDLRQMLVEKKESFKDMLVEKLNDHIYLKTKSSLKAFEYDDENNLQSNFKKILLSNKNSNINSNSNNNASNTPKLPNTASPFKPQFSGAFQTKASQEKAEKAAANLYNQERLSQSNQPEVLKLEEISKASNSKEDLNIDPEQDGKLFMTLLVEALNVLEYLSPAVGLILGRISIELKSAIINSTTLITNVYHSEGRVIPKMPGESSSSTGSAGSGSGNGGNGGNGGSGSMNGSGGMNGNGSSSSSIVGGNGLSPSVISKNNIGGATFSNIDEHSAAFNFLTETFNRNDLLANQTHNIPLVDLLKMIFNKVNMVFKNHLQLSKIFNDAIRKSELKIRSNKFDFKDETEGGDSDNDMDGTPKTIIQKPKVEAIADVYDASLVWEIIQKEIREMLRVHLQDTSSLLLSTKSRLNPDGTESSSGKSQRLFSFTNSIVTDNWNGSISPMITTSPASPNGSTGVDGTESNSVSGPAVISIFKASQYNVTPIYPMIVKFTDHLDKTLRDRTGVKTISSNSNSGKKGLLRLYIDDFVHRNFLQHIKNDYKDRFAHSIESTEAFKPLERYKLVFRLKETKPILNSTLQIFQFVIELFSDIVAMSHYVVEFGAIIQVSLLRYYEKCLNKFNQEIDPTLTNQLMSTDLYKYLLASLAVSTKKQEVAKFQDSREEEYEFKLESDLFNHPEKPVGKNQLILNIEKLTMLANMSHSLNWLADKIVQLLIVQDDSKENKHSSSSSSSQQQQQQQQQQSQSIDSNIKTPLKVNSGGSNGGSSGGTPTNINSMNSGGNTTNTAGGGSNNFISVISQMSAESIEALKTMEEPIKDIAQRFKDLSKRCLLALRIEYRIHCFYFLEGFKRAQYMCEEERTDPDSFIVELNKDLSASEEMMSIYLTSDKCNFLFSGIAKLIGKLLISKLVHVNSINDNGVAKLCKNVFTLQQNLSNIIVKREIFFDRIRQFYQALSAEDELLNYLLEKMSQPFFSLEEGKIIIDFLQRTKRISPNAISTLEAKYKNM</sequence>
<keyword evidence="1 4" id="KW-0813">Transport</keyword>
<dbReference type="GO" id="GO:0000145">
    <property type="term" value="C:exocyst"/>
    <property type="evidence" value="ECO:0007669"/>
    <property type="project" value="UniProtKB-UniRule"/>
</dbReference>
<evidence type="ECO:0000256" key="4">
    <source>
        <dbReference type="RuleBase" id="RU367079"/>
    </source>
</evidence>
<evidence type="ECO:0000256" key="1">
    <source>
        <dbReference type="ARBA" id="ARBA00022448"/>
    </source>
</evidence>
<feature type="compositionally biased region" description="Gly residues" evidence="5">
    <location>
        <begin position="392"/>
        <end position="418"/>
    </location>
</feature>
<dbReference type="GO" id="GO:0015031">
    <property type="term" value="P:protein transport"/>
    <property type="evidence" value="ECO:0007669"/>
    <property type="project" value="UniProtKB-KW"/>
</dbReference>
<feature type="region of interest" description="Disordered" evidence="5">
    <location>
        <begin position="378"/>
        <end position="425"/>
    </location>
</feature>
<dbReference type="PANTHER" id="PTHR14146:SF0">
    <property type="entry name" value="EXOCYST COMPLEX COMPONENT 4"/>
    <property type="match status" value="1"/>
</dbReference>
<dbReference type="PANTHER" id="PTHR14146">
    <property type="entry name" value="EXOCYST COMPLEX COMPONENT 4"/>
    <property type="match status" value="1"/>
</dbReference>
<comment type="caution">
    <text evidence="8">The sequence shown here is derived from an EMBL/GenBank/DDBJ whole genome shotgun (WGS) entry which is preliminary data.</text>
</comment>
<dbReference type="GO" id="GO:0006893">
    <property type="term" value="P:Golgi to plasma membrane transport"/>
    <property type="evidence" value="ECO:0007669"/>
    <property type="project" value="TreeGrafter"/>
</dbReference>
<evidence type="ECO:0000313" key="8">
    <source>
        <dbReference type="EMBL" id="KAK5580964.1"/>
    </source>
</evidence>
<feature type="domain" description="Exocyst complex component Sec8 N-terminal" evidence="6">
    <location>
        <begin position="57"/>
        <end position="147"/>
    </location>
</feature>
<dbReference type="InterPro" id="IPR048630">
    <property type="entry name" value="Sec8_M"/>
</dbReference>
<evidence type="ECO:0000256" key="2">
    <source>
        <dbReference type="ARBA" id="ARBA00022483"/>
    </source>
</evidence>
<feature type="compositionally biased region" description="Low complexity" evidence="5">
    <location>
        <begin position="951"/>
        <end position="965"/>
    </location>
</feature>
<dbReference type="Pfam" id="PF20652">
    <property type="entry name" value="Sec8_C"/>
    <property type="match status" value="1"/>
</dbReference>
<proteinExistence type="inferred from homology"/>
<feature type="region of interest" description="Disordered" evidence="5">
    <location>
        <begin position="901"/>
        <end position="967"/>
    </location>
</feature>
<dbReference type="InterPro" id="IPR007191">
    <property type="entry name" value="Sec8_exocyst_N"/>
</dbReference>
<evidence type="ECO:0000256" key="5">
    <source>
        <dbReference type="SAM" id="MobiDB-lite"/>
    </source>
</evidence>
<comment type="function">
    <text evidence="4">Component of the exocyst complex involved in the docking of exocytic vesicles with fusion sites on the plasma membrane.</text>
</comment>
<dbReference type="EMBL" id="JAVFKY010000002">
    <property type="protein sequence ID" value="KAK5580964.1"/>
    <property type="molecule type" value="Genomic_DNA"/>
</dbReference>
<dbReference type="GO" id="GO:0090522">
    <property type="term" value="P:vesicle tethering involved in exocytosis"/>
    <property type="evidence" value="ECO:0007669"/>
    <property type="project" value="UniProtKB-UniRule"/>
</dbReference>
<dbReference type="Proteomes" id="UP001344447">
    <property type="component" value="Unassembled WGS sequence"/>
</dbReference>
<dbReference type="Pfam" id="PF04048">
    <property type="entry name" value="Sec8_N"/>
    <property type="match status" value="1"/>
</dbReference>
<feature type="compositionally biased region" description="Low complexity" evidence="5">
    <location>
        <begin position="240"/>
        <end position="251"/>
    </location>
</feature>
<feature type="domain" description="Exocyst complex component Sec8 middle helical bundle" evidence="7">
    <location>
        <begin position="320"/>
        <end position="612"/>
    </location>
</feature>
<keyword evidence="2 4" id="KW-0268">Exocytosis</keyword>
<protein>
    <recommendedName>
        <fullName evidence="4">Exocyst complex component Sec8</fullName>
    </recommendedName>
</protein>
<dbReference type="GO" id="GO:0006904">
    <property type="term" value="P:vesicle docking involved in exocytosis"/>
    <property type="evidence" value="ECO:0007669"/>
    <property type="project" value="InterPro"/>
</dbReference>
<feature type="region of interest" description="Disordered" evidence="5">
    <location>
        <begin position="240"/>
        <end position="262"/>
    </location>
</feature>
<accession>A0AAN7TW72</accession>
<dbReference type="AlphaFoldDB" id="A0AAN7TW72"/>